<dbReference type="EMBL" id="RHFK02000835">
    <property type="protein sequence ID" value="TWW53045.1"/>
    <property type="molecule type" value="Genomic_DNA"/>
</dbReference>
<evidence type="ECO:0000256" key="1">
    <source>
        <dbReference type="SAM" id="MobiDB-lite"/>
    </source>
</evidence>
<organism evidence="2 3">
    <name type="scientific">Takifugu flavidus</name>
    <name type="common">sansaifugu</name>
    <dbReference type="NCBI Taxonomy" id="433684"/>
    <lineage>
        <taxon>Eukaryota</taxon>
        <taxon>Metazoa</taxon>
        <taxon>Chordata</taxon>
        <taxon>Craniata</taxon>
        <taxon>Vertebrata</taxon>
        <taxon>Euteleostomi</taxon>
        <taxon>Actinopterygii</taxon>
        <taxon>Neopterygii</taxon>
        <taxon>Teleostei</taxon>
        <taxon>Neoteleostei</taxon>
        <taxon>Acanthomorphata</taxon>
        <taxon>Eupercaria</taxon>
        <taxon>Tetraodontiformes</taxon>
        <taxon>Tetradontoidea</taxon>
        <taxon>Tetraodontidae</taxon>
        <taxon>Takifugu</taxon>
    </lineage>
</organism>
<name>A0A5C6MEN8_9TELE</name>
<protein>
    <submittedName>
        <fullName evidence="2">Uncharacterized protein</fullName>
    </submittedName>
</protein>
<sequence length="303" mass="33181">MDHSCSSSSVLDSGGLEVLGSTKQSRDPPAQCHGVQTDPPVPALRFCGQLAQWTGNSTNYQVRAAHATLSDGALVGDVGINSTIFFEASPGEVASSRLELRNEGNTSIFYSWQQLDVSSSLSHLLSHRRRSCFYFNQSSGTCDPSGVTQQIDLMFKSGVPGLHTESWQLQTNPVLLQGALVQVTLMGFAVSEDRTAELRRHLETRLEKTVTEKFCRSMVYKILEGVQTRERSSSLEERERQDSGEMDPADQSLGRDFADDQTFTDFTPFEEEAYSAAFGSFSGSTSPKTCPKVPVSVILAKTD</sequence>
<feature type="compositionally biased region" description="Basic and acidic residues" evidence="1">
    <location>
        <begin position="230"/>
        <end position="243"/>
    </location>
</feature>
<evidence type="ECO:0000313" key="3">
    <source>
        <dbReference type="Proteomes" id="UP000324091"/>
    </source>
</evidence>
<feature type="region of interest" description="Disordered" evidence="1">
    <location>
        <begin position="280"/>
        <end position="303"/>
    </location>
</feature>
<feature type="region of interest" description="Disordered" evidence="1">
    <location>
        <begin position="230"/>
        <end position="259"/>
    </location>
</feature>
<gene>
    <name evidence="2" type="ORF">D4764_0192210</name>
</gene>
<reference evidence="2 3" key="1">
    <citation type="submission" date="2019-04" db="EMBL/GenBank/DDBJ databases">
        <title>Chromosome genome assembly for Takifugu flavidus.</title>
        <authorList>
            <person name="Xiao S."/>
        </authorList>
    </citation>
    <scope>NUCLEOTIDE SEQUENCE [LARGE SCALE GENOMIC DNA]</scope>
    <source>
        <strain evidence="2">HTHZ2018</strain>
        <tissue evidence="2">Muscle</tissue>
    </source>
</reference>
<proteinExistence type="predicted"/>
<dbReference type="Pfam" id="PF14646">
    <property type="entry name" value="MYCBPAP"/>
    <property type="match status" value="1"/>
</dbReference>
<dbReference type="Proteomes" id="UP000324091">
    <property type="component" value="Unassembled WGS sequence"/>
</dbReference>
<comment type="caution">
    <text evidence="2">The sequence shown here is derived from an EMBL/GenBank/DDBJ whole genome shotgun (WGS) entry which is preliminary data.</text>
</comment>
<dbReference type="AlphaFoldDB" id="A0A5C6MEN8"/>
<dbReference type="InterPro" id="IPR032707">
    <property type="entry name" value="MYCBPAP"/>
</dbReference>
<dbReference type="PANTHER" id="PTHR48421:SF1">
    <property type="entry name" value="MYCBP-ASSOCIATED PROTEIN"/>
    <property type="match status" value="1"/>
</dbReference>
<dbReference type="PANTHER" id="PTHR48421">
    <property type="entry name" value="MYCBP-ASSOCIATED PROTEIN"/>
    <property type="match status" value="1"/>
</dbReference>
<evidence type="ECO:0000313" key="2">
    <source>
        <dbReference type="EMBL" id="TWW53045.1"/>
    </source>
</evidence>
<keyword evidence="3" id="KW-1185">Reference proteome</keyword>
<accession>A0A5C6MEN8</accession>